<comment type="caution">
    <text evidence="1">The sequence shown here is derived from an EMBL/GenBank/DDBJ whole genome shotgun (WGS) entry which is preliminary data.</text>
</comment>
<accession>A0ABT2R7K6</accession>
<reference evidence="1" key="1">
    <citation type="submission" date="2022-05" db="EMBL/GenBank/DDBJ databases">
        <title>Description of a novel species of Leclercia; Leclercia tamurae and the Proposal for a Novel Genus Silvania gen. nov. Containing Two Novel Species Silvania hatchlandensis sp. nov. and Silvania confinis sp. nov. Isolated from the Rhizosphere of Oak.</title>
        <authorList>
            <person name="Maddock D.W."/>
            <person name="Brady C.L."/>
            <person name="Denman S."/>
            <person name="Arnold D."/>
        </authorList>
    </citation>
    <scope>NUCLEOTIDE SEQUENCE</scope>
    <source>
        <strain evidence="1">H6S3</strain>
    </source>
</reference>
<evidence type="ECO:0000313" key="2">
    <source>
        <dbReference type="Proteomes" id="UP001062027"/>
    </source>
</evidence>
<dbReference type="RefSeq" id="WP_262661064.1">
    <property type="nucleotide sequence ID" value="NZ_JAMHKS010000065.1"/>
</dbReference>
<dbReference type="Proteomes" id="UP001062027">
    <property type="component" value="Unassembled WGS sequence"/>
</dbReference>
<evidence type="ECO:0000313" key="1">
    <source>
        <dbReference type="EMBL" id="MCU6676862.1"/>
    </source>
</evidence>
<proteinExistence type="predicted"/>
<gene>
    <name evidence="1" type="ORF">M8318_04165</name>
</gene>
<organism evidence="1 2">
    <name type="scientific">Leclercia tamurae</name>
    <dbReference type="NCBI Taxonomy" id="2926467"/>
    <lineage>
        <taxon>Bacteria</taxon>
        <taxon>Pseudomonadati</taxon>
        <taxon>Pseudomonadota</taxon>
        <taxon>Gammaproteobacteria</taxon>
        <taxon>Enterobacterales</taxon>
        <taxon>Enterobacteriaceae</taxon>
        <taxon>Leclercia</taxon>
    </lineage>
</organism>
<protein>
    <submittedName>
        <fullName evidence="1">Uncharacterized protein</fullName>
    </submittedName>
</protein>
<name>A0ABT2R7K6_9ENTR</name>
<dbReference type="EMBL" id="JAMHKS010000065">
    <property type="protein sequence ID" value="MCU6676862.1"/>
    <property type="molecule type" value="Genomic_DNA"/>
</dbReference>
<keyword evidence="2" id="KW-1185">Reference proteome</keyword>
<sequence>MSQGDWQLAQGDALTRFLVSAAKAERFAEFYTGETDDPAREVGPDAVSFCRHLFLQTHARRHVDPAQALPCREAVAGVDNTLSFSGFRPQAYHLQRWLRVDLFAPHRGTFAFRVAACGGVRIWKGGELLACFTPFTRNRLQYTDVSLRLNAGRNSLLIHLDELFERETNFALEMIYLDEPTLGASLPEACPPIAPPAVCEPAQDDSARRLLTLMARREYGPELDALLLRTLKRVSAREEGSVFALLALLSLWHRHQGEYFPEVLWRRVKSTALGYRYWHDERGCDVMAFWGEENTLAFQTAQYLAGQLFPEGLFIASGRRGQQQQRLALTRAADARALRAQAEAYLTGEKA</sequence>